<dbReference type="STRING" id="1842532.A7E78_12115"/>
<dbReference type="OrthoDB" id="5387688at2"/>
<organism evidence="1 2">
    <name type="scientific">Syntrophotalea acetylenivorans</name>
    <dbReference type="NCBI Taxonomy" id="1842532"/>
    <lineage>
        <taxon>Bacteria</taxon>
        <taxon>Pseudomonadati</taxon>
        <taxon>Thermodesulfobacteriota</taxon>
        <taxon>Desulfuromonadia</taxon>
        <taxon>Desulfuromonadales</taxon>
        <taxon>Syntrophotaleaceae</taxon>
        <taxon>Syntrophotalea</taxon>
    </lineage>
</organism>
<evidence type="ECO:0000313" key="2">
    <source>
        <dbReference type="Proteomes" id="UP000182517"/>
    </source>
</evidence>
<keyword evidence="2" id="KW-1185">Reference proteome</keyword>
<sequence length="74" mass="8811">MALAFHLKTKIWQTGALEWWGFIDNEDVYLGRREFPLPPEEGDEWQVRETGEVFRIVDGEIHRLGQRPVEESLW</sequence>
<proteinExistence type="predicted"/>
<dbReference type="EMBL" id="CP015519">
    <property type="protein sequence ID" value="APG28520.1"/>
    <property type="molecule type" value="Genomic_DNA"/>
</dbReference>
<evidence type="ECO:0000313" key="1">
    <source>
        <dbReference type="EMBL" id="APG28520.1"/>
    </source>
</evidence>
<reference evidence="1 2" key="1">
    <citation type="journal article" date="2017" name="Genome Announc.">
        <title>Complete Genome Sequences of Two Acetylene-Fermenting Pelobacter acetylenicus Strains.</title>
        <authorList>
            <person name="Sutton J.M."/>
            <person name="Baesman S.M."/>
            <person name="Fierst J.L."/>
            <person name="Poret-Peterson A.T."/>
            <person name="Oremland R.S."/>
            <person name="Dunlap D.S."/>
            <person name="Akob D.M."/>
        </authorList>
    </citation>
    <scope>NUCLEOTIDE SEQUENCE [LARGE SCALE GENOMIC DNA]</scope>
    <source>
        <strain evidence="1 2">SFB93</strain>
    </source>
</reference>
<protein>
    <submittedName>
        <fullName evidence="1">Uncharacterized protein</fullName>
    </submittedName>
</protein>
<dbReference type="Proteomes" id="UP000182517">
    <property type="component" value="Chromosome"/>
</dbReference>
<dbReference type="KEGG" id="pef:A7E78_12115"/>
<name>A0A1L3GRP3_9BACT</name>
<accession>A0A1L3GRP3</accession>
<dbReference type="AlphaFoldDB" id="A0A1L3GRP3"/>
<gene>
    <name evidence="1" type="ORF">A7E78_12115</name>
</gene>